<protein>
    <submittedName>
        <fullName evidence="1">Uncharacterized protein</fullName>
    </submittedName>
</protein>
<accession>A0A2T7D2J3</accession>
<dbReference type="AlphaFoldDB" id="A0A2T7D2J3"/>
<proteinExistence type="predicted"/>
<dbReference type="Proteomes" id="UP000244336">
    <property type="component" value="Chromosome 6"/>
</dbReference>
<name>A0A2T7D2J3_9POAL</name>
<dbReference type="Gramene" id="PUZ49770">
    <property type="protein sequence ID" value="PUZ49770"/>
    <property type="gene ID" value="GQ55_6G005200"/>
</dbReference>
<evidence type="ECO:0000313" key="1">
    <source>
        <dbReference type="EMBL" id="PUZ49770.1"/>
    </source>
</evidence>
<reference evidence="1 2" key="1">
    <citation type="submission" date="2018-04" db="EMBL/GenBank/DDBJ databases">
        <title>WGS assembly of Panicum hallii var. hallii HAL2.</title>
        <authorList>
            <person name="Lovell J."/>
            <person name="Jenkins J."/>
            <person name="Lowry D."/>
            <person name="Mamidi S."/>
            <person name="Sreedasyam A."/>
            <person name="Weng X."/>
            <person name="Barry K."/>
            <person name="Bonette J."/>
            <person name="Campitelli B."/>
            <person name="Daum C."/>
            <person name="Gordon S."/>
            <person name="Gould B."/>
            <person name="Lipzen A."/>
            <person name="MacQueen A."/>
            <person name="Palacio-Mejia J."/>
            <person name="Plott C."/>
            <person name="Shakirov E."/>
            <person name="Shu S."/>
            <person name="Yoshinaga Y."/>
            <person name="Zane M."/>
            <person name="Rokhsar D."/>
            <person name="Grimwood J."/>
            <person name="Schmutz J."/>
            <person name="Juenger T."/>
        </authorList>
    </citation>
    <scope>NUCLEOTIDE SEQUENCE [LARGE SCALE GENOMIC DNA]</scope>
    <source>
        <strain evidence="2">cv. HAL2</strain>
    </source>
</reference>
<dbReference type="EMBL" id="CM009754">
    <property type="protein sequence ID" value="PUZ49770.1"/>
    <property type="molecule type" value="Genomic_DNA"/>
</dbReference>
<sequence>MEILRTKFILGLEKPKRGAVSGERCTLKPTYKSCGPWAVVHTSSLTTGTSWAGSSILSLI</sequence>
<evidence type="ECO:0000313" key="2">
    <source>
        <dbReference type="Proteomes" id="UP000244336"/>
    </source>
</evidence>
<organism evidence="1 2">
    <name type="scientific">Panicum hallii var. hallii</name>
    <dbReference type="NCBI Taxonomy" id="1504633"/>
    <lineage>
        <taxon>Eukaryota</taxon>
        <taxon>Viridiplantae</taxon>
        <taxon>Streptophyta</taxon>
        <taxon>Embryophyta</taxon>
        <taxon>Tracheophyta</taxon>
        <taxon>Spermatophyta</taxon>
        <taxon>Magnoliopsida</taxon>
        <taxon>Liliopsida</taxon>
        <taxon>Poales</taxon>
        <taxon>Poaceae</taxon>
        <taxon>PACMAD clade</taxon>
        <taxon>Panicoideae</taxon>
        <taxon>Panicodae</taxon>
        <taxon>Paniceae</taxon>
        <taxon>Panicinae</taxon>
        <taxon>Panicum</taxon>
        <taxon>Panicum sect. Panicum</taxon>
    </lineage>
</organism>
<gene>
    <name evidence="1" type="ORF">GQ55_6G005200</name>
</gene>
<keyword evidence="2" id="KW-1185">Reference proteome</keyword>